<feature type="compositionally biased region" description="Polar residues" evidence="10">
    <location>
        <begin position="396"/>
        <end position="428"/>
    </location>
</feature>
<dbReference type="InterPro" id="IPR036640">
    <property type="entry name" value="ABC1_TM_sf"/>
</dbReference>
<comment type="subcellular location">
    <subcellularLocation>
        <location evidence="1">Vacuole membrane</location>
        <topology evidence="1">Multi-pass membrane protein</topology>
    </subcellularLocation>
</comment>
<dbReference type="InterPro" id="IPR027417">
    <property type="entry name" value="P-loop_NTPase"/>
</dbReference>
<evidence type="ECO:0000256" key="8">
    <source>
        <dbReference type="ARBA" id="ARBA00022989"/>
    </source>
</evidence>
<dbReference type="GO" id="GO:0016887">
    <property type="term" value="F:ATP hydrolysis activity"/>
    <property type="evidence" value="ECO:0007669"/>
    <property type="project" value="InterPro"/>
</dbReference>
<evidence type="ECO:0000256" key="11">
    <source>
        <dbReference type="SAM" id="Phobius"/>
    </source>
</evidence>
<evidence type="ECO:0000313" key="14">
    <source>
        <dbReference type="EMBL" id="CAD9447424.1"/>
    </source>
</evidence>
<dbReference type="Gene3D" id="1.20.1560.10">
    <property type="entry name" value="ABC transporter type 1, transmembrane domain"/>
    <property type="match status" value="1"/>
</dbReference>
<feature type="region of interest" description="Disordered" evidence="10">
    <location>
        <begin position="382"/>
        <end position="487"/>
    </location>
</feature>
<evidence type="ECO:0000256" key="10">
    <source>
        <dbReference type="SAM" id="MobiDB-lite"/>
    </source>
</evidence>
<feature type="transmembrane region" description="Helical" evidence="11">
    <location>
        <begin position="504"/>
        <end position="523"/>
    </location>
</feature>
<evidence type="ECO:0000256" key="2">
    <source>
        <dbReference type="ARBA" id="ARBA00009726"/>
    </source>
</evidence>
<feature type="compositionally biased region" description="Basic and acidic residues" evidence="10">
    <location>
        <begin position="473"/>
        <end position="487"/>
    </location>
</feature>
<keyword evidence="4 11" id="KW-0812">Transmembrane</keyword>
<evidence type="ECO:0000256" key="7">
    <source>
        <dbReference type="ARBA" id="ARBA00022840"/>
    </source>
</evidence>
<evidence type="ECO:0000256" key="3">
    <source>
        <dbReference type="ARBA" id="ARBA00022448"/>
    </source>
</evidence>
<keyword evidence="7" id="KW-0067">ATP-binding</keyword>
<dbReference type="PROSITE" id="PS50893">
    <property type="entry name" value="ABC_TRANSPORTER_2"/>
    <property type="match status" value="2"/>
</dbReference>
<feature type="domain" description="ABC transporter" evidence="12">
    <location>
        <begin position="839"/>
        <end position="1073"/>
    </location>
</feature>
<keyword evidence="5" id="KW-0677">Repeat</keyword>
<dbReference type="InterPro" id="IPR003439">
    <property type="entry name" value="ABC_transporter-like_ATP-bd"/>
</dbReference>
<dbReference type="SMART" id="SM00382">
    <property type="entry name" value="AAA"/>
    <property type="match status" value="2"/>
</dbReference>
<feature type="transmembrane region" description="Helical" evidence="11">
    <location>
        <begin position="37"/>
        <end position="59"/>
    </location>
</feature>
<keyword evidence="3" id="KW-0813">Transport</keyword>
<evidence type="ECO:0008006" key="15">
    <source>
        <dbReference type="Google" id="ProtNLM"/>
    </source>
</evidence>
<evidence type="ECO:0000259" key="12">
    <source>
        <dbReference type="PROSITE" id="PS50893"/>
    </source>
</evidence>
<proteinExistence type="inferred from homology"/>
<accession>A0A7S2DAY2</accession>
<dbReference type="EMBL" id="HBGU01027372">
    <property type="protein sequence ID" value="CAD9447424.1"/>
    <property type="molecule type" value="Transcribed_RNA"/>
</dbReference>
<dbReference type="CDD" id="cd03250">
    <property type="entry name" value="ABCC_MRP_domain1"/>
    <property type="match status" value="1"/>
</dbReference>
<feature type="transmembrane region" description="Helical" evidence="11">
    <location>
        <begin position="744"/>
        <end position="764"/>
    </location>
</feature>
<evidence type="ECO:0000256" key="1">
    <source>
        <dbReference type="ARBA" id="ARBA00004128"/>
    </source>
</evidence>
<protein>
    <recommendedName>
        <fullName evidence="15">ATP-dependent transporter ycf16</fullName>
    </recommendedName>
</protein>
<dbReference type="FunFam" id="3.40.50.300:FF:000610">
    <property type="entry name" value="Multidrug resistance-associated ABC transporter"/>
    <property type="match status" value="1"/>
</dbReference>
<evidence type="ECO:0000256" key="5">
    <source>
        <dbReference type="ARBA" id="ARBA00022737"/>
    </source>
</evidence>
<feature type="region of interest" description="Disordered" evidence="10">
    <location>
        <begin position="140"/>
        <end position="176"/>
    </location>
</feature>
<comment type="similarity">
    <text evidence="2">Belongs to the ABC transporter superfamily. ABCC family. Conjugate transporter (TC 3.A.1.208) subfamily.</text>
</comment>
<dbReference type="PANTHER" id="PTHR24223">
    <property type="entry name" value="ATP-BINDING CASSETTE SUB-FAMILY C"/>
    <property type="match status" value="1"/>
</dbReference>
<reference evidence="14" key="1">
    <citation type="submission" date="2021-01" db="EMBL/GenBank/DDBJ databases">
        <authorList>
            <person name="Corre E."/>
            <person name="Pelletier E."/>
            <person name="Niang G."/>
            <person name="Scheremetjew M."/>
            <person name="Finn R."/>
            <person name="Kale V."/>
            <person name="Holt S."/>
            <person name="Cochrane G."/>
            <person name="Meng A."/>
            <person name="Brown T."/>
            <person name="Cohen L."/>
        </authorList>
    </citation>
    <scope>NUCLEOTIDE SEQUENCE</scope>
    <source>
        <strain evidence="14">UTEX LB 985</strain>
    </source>
</reference>
<dbReference type="InterPro" id="IPR011527">
    <property type="entry name" value="ABC1_TM_dom"/>
</dbReference>
<gene>
    <name evidence="14" type="ORF">CBRE1094_LOCUS14842</name>
</gene>
<feature type="domain" description="ABC transporter" evidence="12">
    <location>
        <begin position="175"/>
        <end position="402"/>
    </location>
</feature>
<feature type="transmembrane region" description="Helical" evidence="11">
    <location>
        <begin position="552"/>
        <end position="575"/>
    </location>
</feature>
<dbReference type="Pfam" id="PF00664">
    <property type="entry name" value="ABC_membrane"/>
    <property type="match status" value="1"/>
</dbReference>
<dbReference type="FunFam" id="1.20.1560.10:FF:000010">
    <property type="entry name" value="Multidrug resistance-associated ABC transporter"/>
    <property type="match status" value="1"/>
</dbReference>
<dbReference type="SUPFAM" id="SSF52540">
    <property type="entry name" value="P-loop containing nucleoside triphosphate hydrolases"/>
    <property type="match status" value="2"/>
</dbReference>
<organism evidence="14">
    <name type="scientific">Haptolina brevifila</name>
    <dbReference type="NCBI Taxonomy" id="156173"/>
    <lineage>
        <taxon>Eukaryota</taxon>
        <taxon>Haptista</taxon>
        <taxon>Haptophyta</taxon>
        <taxon>Prymnesiophyceae</taxon>
        <taxon>Prymnesiales</taxon>
        <taxon>Prymnesiaceae</taxon>
        <taxon>Haptolina</taxon>
    </lineage>
</organism>
<evidence type="ECO:0000256" key="4">
    <source>
        <dbReference type="ARBA" id="ARBA00022692"/>
    </source>
</evidence>
<keyword evidence="8 11" id="KW-1133">Transmembrane helix</keyword>
<feature type="compositionally biased region" description="Gly residues" evidence="10">
    <location>
        <begin position="432"/>
        <end position="446"/>
    </location>
</feature>
<evidence type="ECO:0000259" key="13">
    <source>
        <dbReference type="PROSITE" id="PS50929"/>
    </source>
</evidence>
<feature type="compositionally biased region" description="Low complexity" evidence="10">
    <location>
        <begin position="162"/>
        <end position="176"/>
    </location>
</feature>
<dbReference type="PROSITE" id="PS50929">
    <property type="entry name" value="ABC_TM1F"/>
    <property type="match status" value="1"/>
</dbReference>
<dbReference type="InterPro" id="IPR050173">
    <property type="entry name" value="ABC_transporter_C-like"/>
</dbReference>
<feature type="domain" description="ABC transmembrane type-1" evidence="13">
    <location>
        <begin position="512"/>
        <end position="803"/>
    </location>
</feature>
<dbReference type="Pfam" id="PF00005">
    <property type="entry name" value="ABC_tran"/>
    <property type="match status" value="2"/>
</dbReference>
<dbReference type="GO" id="GO:0005524">
    <property type="term" value="F:ATP binding"/>
    <property type="evidence" value="ECO:0007669"/>
    <property type="project" value="UniProtKB-KW"/>
</dbReference>
<dbReference type="GO" id="GO:0140359">
    <property type="term" value="F:ABC-type transporter activity"/>
    <property type="evidence" value="ECO:0007669"/>
    <property type="project" value="InterPro"/>
</dbReference>
<dbReference type="AlphaFoldDB" id="A0A7S2DAY2"/>
<feature type="compositionally biased region" description="Basic and acidic residues" evidence="10">
    <location>
        <begin position="454"/>
        <end position="464"/>
    </location>
</feature>
<keyword evidence="6" id="KW-0547">Nucleotide-binding</keyword>
<keyword evidence="9 11" id="KW-0472">Membrane</keyword>
<dbReference type="InterPro" id="IPR044726">
    <property type="entry name" value="ABCC_6TM_D2"/>
</dbReference>
<dbReference type="CDD" id="cd03244">
    <property type="entry name" value="ABCC_MRP_domain2"/>
    <property type="match status" value="1"/>
</dbReference>
<feature type="transmembrane region" description="Helical" evidence="11">
    <location>
        <begin position="636"/>
        <end position="668"/>
    </location>
</feature>
<dbReference type="Gene3D" id="3.40.50.300">
    <property type="entry name" value="P-loop containing nucleotide triphosphate hydrolases"/>
    <property type="match status" value="2"/>
</dbReference>
<sequence length="1076" mass="115266">MGFVFTALPLAVTAVTFAVFSVPGVGKKTPDNPHGMLTAAVAYTALSLFQVLRFPLLVVPMMITRLMDLIVINGRLTKFLRAPERAVTDVSSITPYSNFMPNDHGSVSPLSALDQHLADSTPAQAGTPAIEMVNCTFKWPEPEDDSKDKDGKKKGKNGGKKNGSTSSSRARSAPLSAADAAADNAAKAVLPPTLINISLSFNQGSLVGICGPVGCGKSSLLSAMVGDVPRIRGRVMTRGNMAICTQEVWITNNTLRNNILFGKPYDPTFYARVISACALDGDLPNLPGGDQTEIGERGVNLSGGQKARVALARACYARASVVLLDDVLSAVDAEVGAHLVSKCINGILKEMGALVVFITHHTHWLTDCDHVVQIQEGGVIKAQGPPSTIEGIMPRNPSSSSLGKLASRNASRNASGTALSALSSESTDGTANGSGGGSSGANGSEGNGNAPPPRLERMPSESTKKAAAVVNQGKDKAKGKMMTDEDRERGTVSKSVWMDYVRALGLWSVFGGMIGTSMISQTAQYGSSYWLGIWAGDKEGSVFHKVSGGQPWFYLAIFVALSVFAAVFILTRSIVGAYASVRAARVIHNDALQAVLASPTSFFDTTPVGRILNRFSGDVQKVDVQLASSLSSFIQYLATLVCTLAILILNSPFVLIAIPPLGVMYLFYSSYYRNSAREVQRLDSISRSPIYAAFSEALNGAMIIQAYKANARFEEENRRKVDSNLQANYVSLAANRWLTVRLEFFSNILLFLTALLAVVSALIAQKDSGAASRAAAAGLALTYAPGLTDTLNFLIRQFTTLETQMVSVERMNKYAQLEGEKTAPPILEPTAEWPSEGTIVFKDVRMGYRPGLPDVLKQCNFTVRAGEKIGIAGRTGAGKSSILVALYRLTDLREGSISIDGLDIAHVPLPKLRNRLGIIPQDPVLFTGTLRSNLDPLDAHTDEALWASLRKAGMEAAMAQHPEGLRRPIEEKGGNLSMGQRQLLCLCRALLKGARILVLDEATASVDMESDALIQETLQHAMGSTTVLTIAHRLETIMHCDRIIVMHDGYVAESGPPEELRGEVGGRFAELWEART</sequence>
<evidence type="ECO:0000256" key="6">
    <source>
        <dbReference type="ARBA" id="ARBA00022741"/>
    </source>
</evidence>
<dbReference type="GO" id="GO:0005774">
    <property type="term" value="C:vacuolar membrane"/>
    <property type="evidence" value="ECO:0007669"/>
    <property type="project" value="UniProtKB-SubCell"/>
</dbReference>
<evidence type="ECO:0000256" key="9">
    <source>
        <dbReference type="ARBA" id="ARBA00023136"/>
    </source>
</evidence>
<dbReference type="SUPFAM" id="SSF90123">
    <property type="entry name" value="ABC transporter transmembrane region"/>
    <property type="match status" value="1"/>
</dbReference>
<dbReference type="InterPro" id="IPR003593">
    <property type="entry name" value="AAA+_ATPase"/>
</dbReference>
<dbReference type="CDD" id="cd18580">
    <property type="entry name" value="ABC_6TM_ABCC_D2"/>
    <property type="match status" value="1"/>
</dbReference>
<dbReference type="FunFam" id="3.40.50.300:FF:000997">
    <property type="entry name" value="Multidrug resistance-associated protein 1"/>
    <property type="match status" value="1"/>
</dbReference>
<name>A0A7S2DAY2_9EUKA</name>
<dbReference type="PANTHER" id="PTHR24223:SF443">
    <property type="entry name" value="MULTIDRUG-RESISTANCE LIKE PROTEIN 1, ISOFORM I"/>
    <property type="match status" value="1"/>
</dbReference>